<dbReference type="GO" id="GO:0008270">
    <property type="term" value="F:zinc ion binding"/>
    <property type="evidence" value="ECO:0007669"/>
    <property type="project" value="UniProtKB-UniRule"/>
</dbReference>
<keyword evidence="3 7" id="KW-0479">Metal-binding</keyword>
<evidence type="ECO:0000313" key="9">
    <source>
        <dbReference type="EMBL" id="PSJ06864.1"/>
    </source>
</evidence>
<comment type="function">
    <text evidence="7">Catalyzes the deamination of adenosine to inosine at the wobble position 34 of tRNA(Arg2).</text>
</comment>
<dbReference type="EMBL" id="PXXO01000002">
    <property type="protein sequence ID" value="PSJ06864.1"/>
    <property type="molecule type" value="Genomic_DNA"/>
</dbReference>
<evidence type="ECO:0000256" key="4">
    <source>
        <dbReference type="ARBA" id="ARBA00022801"/>
    </source>
</evidence>
<feature type="binding site" evidence="7">
    <location>
        <position position="59"/>
    </location>
    <ligand>
        <name>Zn(2+)</name>
        <dbReference type="ChEBI" id="CHEBI:29105"/>
        <note>catalytic</note>
    </ligand>
</feature>
<dbReference type="RefSeq" id="WP_106501835.1">
    <property type="nucleotide sequence ID" value="NZ_PXXO01000002.1"/>
</dbReference>
<comment type="cofactor">
    <cofactor evidence="7">
        <name>Zn(2+)</name>
        <dbReference type="ChEBI" id="CHEBI:29105"/>
    </cofactor>
    <text evidence="7">Binds 1 zinc ion per subunit.</text>
</comment>
<dbReference type="Proteomes" id="UP000243002">
    <property type="component" value="Unassembled WGS sequence"/>
</dbReference>
<keyword evidence="4 7" id="KW-0378">Hydrolase</keyword>
<evidence type="ECO:0000256" key="6">
    <source>
        <dbReference type="ARBA" id="ARBA00048045"/>
    </source>
</evidence>
<dbReference type="GO" id="GO:0052717">
    <property type="term" value="F:tRNA-specific adenosine-34 deaminase activity"/>
    <property type="evidence" value="ECO:0007669"/>
    <property type="project" value="UniProtKB-UniRule"/>
</dbReference>
<evidence type="ECO:0000256" key="2">
    <source>
        <dbReference type="ARBA" id="ARBA00022694"/>
    </source>
</evidence>
<keyword evidence="5 7" id="KW-0862">Zinc</keyword>
<protein>
    <recommendedName>
        <fullName evidence="7">tRNA-specific adenosine deaminase</fullName>
        <ecNumber evidence="7">3.5.4.33</ecNumber>
    </recommendedName>
</protein>
<evidence type="ECO:0000259" key="8">
    <source>
        <dbReference type="PROSITE" id="PS51747"/>
    </source>
</evidence>
<comment type="catalytic activity">
    <reaction evidence="6 7">
        <text>adenosine(34) in tRNA + H2O + H(+) = inosine(34) in tRNA + NH4(+)</text>
        <dbReference type="Rhea" id="RHEA:43168"/>
        <dbReference type="Rhea" id="RHEA-COMP:10373"/>
        <dbReference type="Rhea" id="RHEA-COMP:10374"/>
        <dbReference type="ChEBI" id="CHEBI:15377"/>
        <dbReference type="ChEBI" id="CHEBI:15378"/>
        <dbReference type="ChEBI" id="CHEBI:28938"/>
        <dbReference type="ChEBI" id="CHEBI:74411"/>
        <dbReference type="ChEBI" id="CHEBI:82852"/>
        <dbReference type="EC" id="3.5.4.33"/>
    </reaction>
</comment>
<evidence type="ECO:0000256" key="7">
    <source>
        <dbReference type="HAMAP-Rule" id="MF_00972"/>
    </source>
</evidence>
<evidence type="ECO:0000313" key="10">
    <source>
        <dbReference type="Proteomes" id="UP000243002"/>
    </source>
</evidence>
<dbReference type="HAMAP" id="MF_00972">
    <property type="entry name" value="tRNA_aden_deaminase"/>
    <property type="match status" value="1"/>
</dbReference>
<evidence type="ECO:0000256" key="5">
    <source>
        <dbReference type="ARBA" id="ARBA00022833"/>
    </source>
</evidence>
<feature type="active site" description="Proton donor" evidence="7">
    <location>
        <position position="61"/>
    </location>
</feature>
<sequence>MGPPGPQLQRQWMQLLLRHAERAGNQGEIPVAAVVLDEGGRCIGWGSNRREQNSDPLGHAELVALGQAARLRGDWRFNGCSLLVSLEPCPMCAGALVQARMGTVIFGARDPKRGALGSCLDLASNPSAHHHMTVIGGVLGEEASGLLASWFRRRRQQGQLRA</sequence>
<dbReference type="InterPro" id="IPR016193">
    <property type="entry name" value="Cytidine_deaminase-like"/>
</dbReference>
<dbReference type="Gene3D" id="3.40.140.10">
    <property type="entry name" value="Cytidine Deaminase, domain 2"/>
    <property type="match status" value="1"/>
</dbReference>
<organism evidence="9 10">
    <name type="scientific">Cyanobium usitatum str. Tous</name>
    <dbReference type="NCBI Taxonomy" id="2116684"/>
    <lineage>
        <taxon>Bacteria</taxon>
        <taxon>Bacillati</taxon>
        <taxon>Cyanobacteriota</taxon>
        <taxon>Cyanophyceae</taxon>
        <taxon>Synechococcales</taxon>
        <taxon>Prochlorococcaceae</taxon>
        <taxon>Cyanobium</taxon>
    </lineage>
</organism>
<evidence type="ECO:0000256" key="3">
    <source>
        <dbReference type="ARBA" id="ARBA00022723"/>
    </source>
</evidence>
<dbReference type="EC" id="3.5.4.33" evidence="7"/>
<evidence type="ECO:0000256" key="1">
    <source>
        <dbReference type="ARBA" id="ARBA00010669"/>
    </source>
</evidence>
<dbReference type="InterPro" id="IPR002125">
    <property type="entry name" value="CMP_dCMP_dom"/>
</dbReference>
<proteinExistence type="inferred from homology"/>
<dbReference type="CDD" id="cd01285">
    <property type="entry name" value="nucleoside_deaminase"/>
    <property type="match status" value="1"/>
</dbReference>
<dbReference type="InterPro" id="IPR028883">
    <property type="entry name" value="tRNA_aden_deaminase"/>
</dbReference>
<dbReference type="SUPFAM" id="SSF53927">
    <property type="entry name" value="Cytidine deaminase-like"/>
    <property type="match status" value="1"/>
</dbReference>
<keyword evidence="2 7" id="KW-0819">tRNA processing</keyword>
<feature type="binding site" evidence="7">
    <location>
        <position position="89"/>
    </location>
    <ligand>
        <name>Zn(2+)</name>
        <dbReference type="ChEBI" id="CHEBI:29105"/>
        <note>catalytic</note>
    </ligand>
</feature>
<keyword evidence="10" id="KW-1185">Reference proteome</keyword>
<dbReference type="GO" id="GO:0002100">
    <property type="term" value="P:tRNA wobble adenosine to inosine editing"/>
    <property type="evidence" value="ECO:0007669"/>
    <property type="project" value="UniProtKB-UniRule"/>
</dbReference>
<feature type="domain" description="CMP/dCMP-type deaminase" evidence="8">
    <location>
        <begin position="7"/>
        <end position="119"/>
    </location>
</feature>
<accession>A0A2P7N066</accession>
<comment type="similarity">
    <text evidence="1">Belongs to the cytidine and deoxycytidylate deaminase family. ADAT2 subfamily.</text>
</comment>
<dbReference type="PANTHER" id="PTHR11079:SF179">
    <property type="entry name" value="TRNA(ADENINE(34)) DEAMINASE, CHLOROPLASTIC"/>
    <property type="match status" value="1"/>
</dbReference>
<dbReference type="PROSITE" id="PS51747">
    <property type="entry name" value="CYT_DCMP_DEAMINASES_2"/>
    <property type="match status" value="1"/>
</dbReference>
<dbReference type="AlphaFoldDB" id="A0A2P7N066"/>
<dbReference type="PROSITE" id="PS00903">
    <property type="entry name" value="CYT_DCMP_DEAMINASES_1"/>
    <property type="match status" value="1"/>
</dbReference>
<dbReference type="Pfam" id="PF00383">
    <property type="entry name" value="dCMP_cyt_deam_1"/>
    <property type="match status" value="1"/>
</dbReference>
<comment type="subunit">
    <text evidence="7">Homodimer.</text>
</comment>
<feature type="binding site" evidence="7">
    <location>
        <position position="92"/>
    </location>
    <ligand>
        <name>Zn(2+)</name>
        <dbReference type="ChEBI" id="CHEBI:29105"/>
        <note>catalytic</note>
    </ligand>
</feature>
<reference evidence="9 10" key="1">
    <citation type="journal article" date="2018" name="Environ. Microbiol.">
        <title>Ecological and genomic features of two widespread freshwater picocyanobacteria.</title>
        <authorList>
            <person name="Cabello-Yeves P.J."/>
            <person name="Picazo A."/>
            <person name="Camacho A."/>
            <person name="Callieri C."/>
            <person name="Rosselli R."/>
            <person name="Roda-Garcia J.J."/>
            <person name="Coutinho F.H."/>
            <person name="Rodriguez-Valera F."/>
        </authorList>
    </citation>
    <scope>NUCLEOTIDE SEQUENCE [LARGE SCALE GENOMIC DNA]</scope>
    <source>
        <strain evidence="9 10">Tous</strain>
    </source>
</reference>
<comment type="caution">
    <text evidence="9">The sequence shown here is derived from an EMBL/GenBank/DDBJ whole genome shotgun (WGS) entry which is preliminary data.</text>
</comment>
<dbReference type="PANTHER" id="PTHR11079">
    <property type="entry name" value="CYTOSINE DEAMINASE FAMILY MEMBER"/>
    <property type="match status" value="1"/>
</dbReference>
<dbReference type="OrthoDB" id="9802676at2"/>
<name>A0A2P7N066_9CYAN</name>
<dbReference type="InterPro" id="IPR016192">
    <property type="entry name" value="APOBEC/CMP_deaminase_Zn-bd"/>
</dbReference>
<gene>
    <name evidence="7" type="primary">tadA</name>
    <name evidence="9" type="ORF">C7K55_02530</name>
</gene>